<evidence type="ECO:0000313" key="6">
    <source>
        <dbReference type="Proteomes" id="UP001174136"/>
    </source>
</evidence>
<dbReference type="InterPro" id="IPR011009">
    <property type="entry name" value="Kinase-like_dom_sf"/>
</dbReference>
<feature type="repeat" description="ANK" evidence="3">
    <location>
        <begin position="468"/>
        <end position="500"/>
    </location>
</feature>
<evidence type="ECO:0000259" key="4">
    <source>
        <dbReference type="PROSITE" id="PS50011"/>
    </source>
</evidence>
<keyword evidence="5" id="KW-0808">Transferase</keyword>
<dbReference type="EMBL" id="JAOPHQ010002570">
    <property type="protein sequence ID" value="KAK0146508.1"/>
    <property type="molecule type" value="Genomic_DNA"/>
</dbReference>
<feature type="repeat" description="ANK" evidence="3">
    <location>
        <begin position="744"/>
        <end position="776"/>
    </location>
</feature>
<feature type="repeat" description="ANK" evidence="3">
    <location>
        <begin position="678"/>
        <end position="710"/>
    </location>
</feature>
<dbReference type="GO" id="GO:0004672">
    <property type="term" value="F:protein kinase activity"/>
    <property type="evidence" value="ECO:0007669"/>
    <property type="project" value="InterPro"/>
</dbReference>
<dbReference type="SMART" id="SM00248">
    <property type="entry name" value="ANK"/>
    <property type="match status" value="11"/>
</dbReference>
<feature type="repeat" description="ANK" evidence="3">
    <location>
        <begin position="645"/>
        <end position="677"/>
    </location>
</feature>
<organism evidence="5 6">
    <name type="scientific">Merluccius polli</name>
    <name type="common">Benguela hake</name>
    <name type="synonym">Merluccius cadenati</name>
    <dbReference type="NCBI Taxonomy" id="89951"/>
    <lineage>
        <taxon>Eukaryota</taxon>
        <taxon>Metazoa</taxon>
        <taxon>Chordata</taxon>
        <taxon>Craniata</taxon>
        <taxon>Vertebrata</taxon>
        <taxon>Euteleostomi</taxon>
        <taxon>Actinopterygii</taxon>
        <taxon>Neopterygii</taxon>
        <taxon>Teleostei</taxon>
        <taxon>Neoteleostei</taxon>
        <taxon>Acanthomorphata</taxon>
        <taxon>Zeiogadaria</taxon>
        <taxon>Gadariae</taxon>
        <taxon>Gadiformes</taxon>
        <taxon>Gadoidei</taxon>
        <taxon>Merlucciidae</taxon>
        <taxon>Merluccius</taxon>
    </lineage>
</organism>
<dbReference type="Pfam" id="PF12796">
    <property type="entry name" value="Ank_2"/>
    <property type="match status" value="3"/>
</dbReference>
<dbReference type="InterPro" id="IPR002110">
    <property type="entry name" value="Ankyrin_rpt"/>
</dbReference>
<feature type="domain" description="Protein kinase" evidence="4">
    <location>
        <begin position="137"/>
        <end position="400"/>
    </location>
</feature>
<feature type="repeat" description="ANK" evidence="3">
    <location>
        <begin position="567"/>
        <end position="599"/>
    </location>
</feature>
<dbReference type="AlphaFoldDB" id="A0AA47P3M9"/>
<proteinExistence type="predicted"/>
<evidence type="ECO:0000313" key="5">
    <source>
        <dbReference type="EMBL" id="KAK0146508.1"/>
    </source>
</evidence>
<evidence type="ECO:0000256" key="3">
    <source>
        <dbReference type="PROSITE-ProRule" id="PRU00023"/>
    </source>
</evidence>
<dbReference type="SUPFAM" id="SSF48403">
    <property type="entry name" value="Ankyrin repeat"/>
    <property type="match status" value="1"/>
</dbReference>
<feature type="repeat" description="ANK" evidence="3">
    <location>
        <begin position="534"/>
        <end position="566"/>
    </location>
</feature>
<evidence type="ECO:0000256" key="2">
    <source>
        <dbReference type="ARBA" id="ARBA00023043"/>
    </source>
</evidence>
<dbReference type="PROSITE" id="PS50297">
    <property type="entry name" value="ANK_REP_REGION"/>
    <property type="match status" value="9"/>
</dbReference>
<dbReference type="PRINTS" id="PR01415">
    <property type="entry name" value="ANKYRIN"/>
</dbReference>
<dbReference type="Gene3D" id="1.25.40.20">
    <property type="entry name" value="Ankyrin repeat-containing domain"/>
    <property type="match status" value="4"/>
</dbReference>
<dbReference type="Gene3D" id="1.10.510.10">
    <property type="entry name" value="Transferase(Phosphotransferase) domain 1"/>
    <property type="match status" value="1"/>
</dbReference>
<comment type="caution">
    <text evidence="5">The sequence shown here is derived from an EMBL/GenBank/DDBJ whole genome shotgun (WGS) entry which is preliminary data.</text>
</comment>
<dbReference type="PROSITE" id="PS50011">
    <property type="entry name" value="PROTEIN_KINASE_DOM"/>
    <property type="match status" value="1"/>
</dbReference>
<dbReference type="GO" id="GO:0010564">
    <property type="term" value="P:regulation of cell cycle process"/>
    <property type="evidence" value="ECO:0007669"/>
    <property type="project" value="TreeGrafter"/>
</dbReference>
<accession>A0AA47P3M9</accession>
<dbReference type="InterPro" id="IPR001245">
    <property type="entry name" value="Ser-Thr/Tyr_kinase_cat_dom"/>
</dbReference>
<sequence>MWLLGCVIMQMAPQHHSSVMALVGTAELNLLLDVDITINRCPDGAHIHTHLAAGVPFVMALKGHLRGTSTSRKEHNLSSEQSRNVHKLSLSSVQVHSKVFVFLDKLQTQPFDGNRSPPNSILPPILELRNFKKNDFEADWTKVAERSFSKVYRVKLKLWREKCALKSFDTSLSVNNFYRRMTEEASEIAEAKIKYIVSIFGLCSDPTAVVMEYMSNGSLDLLLVSHTLMWPKKFQMIHEVTMGMNFLHSMSPSMLHLNLKTSNLLLDDHLHVKISDFGLIKWEEDLKKTFLEHLTARGNISYVPPETFSMSPEAPGAAFDVYSFSIVMWEILTQQRPYPGRSVTTVLVQVSGGKRPGLDMVPDDKPHECDQMIDIMEQCWDQDLNKRPQFADIVSKTEALSEVLKIPGINQPGPEKPQPTIPPEKIIFTDMPDLPPGSTKMLSFLKKKDFLSFRQSLKKEHTSMVFTENNSLLHYTIATGDPASVQQLLNLGAEVNCQSARGYTPLIVAVLHRMHEITSLLLKHGAAATHSDEDQWTPLHFACQNGDDKTVRLLLDHGAVADAQEKAGWIPLHLACQNGHEAVVRLLLSRVSSSEAEGGKEAKAVRRREYKQGRAPLHLACYYGHLGIVKLLLGHGADPNAADHSLTTALHLAAEEGCNRVVRELMKSGAHIESADSSGWTPLHKAALKAHTGICRQLLSNGGNPNPRTQQGWTPMHLAASNGHSATVLQLESQGCSVNAKGENEWTPLHIACKHGHEDVVTQLLTAKAEPNVVDSKVGWTPLHLACLQCSFTSVLQLILHQAEVNAINKYNDTPLHLAAKHGCNAIIKALLLNGADRTLLDSSGSTAMDLAQRGQREEIVQLLVNK</sequence>
<keyword evidence="6" id="KW-1185">Reference proteome</keyword>
<dbReference type="Pfam" id="PF07714">
    <property type="entry name" value="PK_Tyr_Ser-Thr"/>
    <property type="match status" value="1"/>
</dbReference>
<dbReference type="SUPFAM" id="SSF56112">
    <property type="entry name" value="Protein kinase-like (PK-like)"/>
    <property type="match status" value="1"/>
</dbReference>
<dbReference type="GO" id="GO:0005524">
    <property type="term" value="F:ATP binding"/>
    <property type="evidence" value="ECO:0007669"/>
    <property type="project" value="InterPro"/>
</dbReference>
<dbReference type="PANTHER" id="PTHR24198:SF175">
    <property type="entry name" value="ANKYRIN REPEAT AND PROTEIN KINASE DOMAIN-CONTAINING PROTEIN 1"/>
    <property type="match status" value="1"/>
</dbReference>
<feature type="repeat" description="ANK" evidence="3">
    <location>
        <begin position="811"/>
        <end position="843"/>
    </location>
</feature>
<dbReference type="PANTHER" id="PTHR24198">
    <property type="entry name" value="ANKYRIN REPEAT AND PROTEIN KINASE DOMAIN-CONTAINING PROTEIN"/>
    <property type="match status" value="1"/>
</dbReference>
<feature type="repeat" description="ANK" evidence="3">
    <location>
        <begin position="778"/>
        <end position="810"/>
    </location>
</feature>
<feature type="repeat" description="ANK" evidence="3">
    <location>
        <begin position="501"/>
        <end position="533"/>
    </location>
</feature>
<keyword evidence="1" id="KW-0677">Repeat</keyword>
<dbReference type="Proteomes" id="UP001174136">
    <property type="component" value="Unassembled WGS sequence"/>
</dbReference>
<feature type="repeat" description="ANK" evidence="3">
    <location>
        <begin position="711"/>
        <end position="743"/>
    </location>
</feature>
<dbReference type="PROSITE" id="PS50088">
    <property type="entry name" value="ANK_REPEAT"/>
    <property type="match status" value="11"/>
</dbReference>
<dbReference type="Pfam" id="PF00023">
    <property type="entry name" value="Ank"/>
    <property type="match status" value="3"/>
</dbReference>
<keyword evidence="2 3" id="KW-0040">ANK repeat</keyword>
<dbReference type="InterPro" id="IPR036770">
    <property type="entry name" value="Ankyrin_rpt-contain_sf"/>
</dbReference>
<reference evidence="5" key="1">
    <citation type="journal article" date="2023" name="Front. Mar. Sci.">
        <title>A new Merluccius polli reference genome to investigate the effects of global change in West African waters.</title>
        <authorList>
            <person name="Mateo J.L."/>
            <person name="Blanco-Fernandez C."/>
            <person name="Garcia-Vazquez E."/>
            <person name="Machado-Schiaffino G."/>
        </authorList>
    </citation>
    <scope>NUCLEOTIDE SEQUENCE</scope>
    <source>
        <strain evidence="5">C29</strain>
        <tissue evidence="5">Fin</tissue>
    </source>
</reference>
<protein>
    <submittedName>
        <fullName evidence="5">Ankyrin repeat and protein kinase domain-containing protein 1</fullName>
    </submittedName>
</protein>
<gene>
    <name evidence="5" type="primary">ANKK1</name>
    <name evidence="5" type="ORF">N1851_014171</name>
</gene>
<dbReference type="GO" id="GO:0005737">
    <property type="term" value="C:cytoplasm"/>
    <property type="evidence" value="ECO:0007669"/>
    <property type="project" value="TreeGrafter"/>
</dbReference>
<dbReference type="InterPro" id="IPR000719">
    <property type="entry name" value="Prot_kinase_dom"/>
</dbReference>
<keyword evidence="5" id="KW-0418">Kinase</keyword>
<name>A0AA47P3M9_MERPO</name>
<evidence type="ECO:0000256" key="1">
    <source>
        <dbReference type="ARBA" id="ARBA00022737"/>
    </source>
</evidence>
<feature type="repeat" description="ANK" evidence="3">
    <location>
        <begin position="612"/>
        <end position="644"/>
    </location>
</feature>